<accession>A0ABY8R3B8</accession>
<dbReference type="InterPro" id="IPR011711">
    <property type="entry name" value="GntR_C"/>
</dbReference>
<dbReference type="InterPro" id="IPR036388">
    <property type="entry name" value="WH-like_DNA-bd_sf"/>
</dbReference>
<dbReference type="CDD" id="cd07377">
    <property type="entry name" value="WHTH_GntR"/>
    <property type="match status" value="1"/>
</dbReference>
<dbReference type="PANTHER" id="PTHR43537:SF43">
    <property type="entry name" value="GNTR-FAMILY TRANSCRIPTIONAL REGULATOR"/>
    <property type="match status" value="1"/>
</dbReference>
<dbReference type="SUPFAM" id="SSF48008">
    <property type="entry name" value="GntR ligand-binding domain-like"/>
    <property type="match status" value="1"/>
</dbReference>
<dbReference type="InterPro" id="IPR000485">
    <property type="entry name" value="AsnC-type_HTH_dom"/>
</dbReference>
<dbReference type="Pfam" id="PF00392">
    <property type="entry name" value="GntR"/>
    <property type="match status" value="1"/>
</dbReference>
<dbReference type="PANTHER" id="PTHR43537">
    <property type="entry name" value="TRANSCRIPTIONAL REGULATOR, GNTR FAMILY"/>
    <property type="match status" value="1"/>
</dbReference>
<keyword evidence="1" id="KW-0805">Transcription regulation</keyword>
<dbReference type="Proteomes" id="UP001239169">
    <property type="component" value="Chromosome"/>
</dbReference>
<proteinExistence type="predicted"/>
<evidence type="ECO:0000256" key="3">
    <source>
        <dbReference type="ARBA" id="ARBA00023163"/>
    </source>
</evidence>
<dbReference type="InterPro" id="IPR008920">
    <property type="entry name" value="TF_FadR/GntR_C"/>
</dbReference>
<evidence type="ECO:0000256" key="1">
    <source>
        <dbReference type="ARBA" id="ARBA00023015"/>
    </source>
</evidence>
<dbReference type="PROSITE" id="PS50949">
    <property type="entry name" value="HTH_GNTR"/>
    <property type="match status" value="1"/>
</dbReference>
<dbReference type="PRINTS" id="PR00033">
    <property type="entry name" value="HTHASNC"/>
</dbReference>
<dbReference type="InterPro" id="IPR000524">
    <property type="entry name" value="Tscrpt_reg_HTH_GntR"/>
</dbReference>
<dbReference type="SMART" id="SM00345">
    <property type="entry name" value="HTH_GNTR"/>
    <property type="match status" value="1"/>
</dbReference>
<evidence type="ECO:0000256" key="2">
    <source>
        <dbReference type="ARBA" id="ARBA00023125"/>
    </source>
</evidence>
<dbReference type="InterPro" id="IPR036390">
    <property type="entry name" value="WH_DNA-bd_sf"/>
</dbReference>
<feature type="domain" description="HTH gntR-type" evidence="4">
    <location>
        <begin position="8"/>
        <end position="76"/>
    </location>
</feature>
<dbReference type="SUPFAM" id="SSF46785">
    <property type="entry name" value="Winged helix' DNA-binding domain"/>
    <property type="match status" value="1"/>
</dbReference>
<protein>
    <submittedName>
        <fullName evidence="5">FadR/GntR family transcriptional regulator</fullName>
    </submittedName>
</protein>
<keyword evidence="6" id="KW-1185">Reference proteome</keyword>
<evidence type="ECO:0000313" key="5">
    <source>
        <dbReference type="EMBL" id="WGX75347.1"/>
    </source>
</evidence>
<keyword evidence="2" id="KW-0238">DNA-binding</keyword>
<evidence type="ECO:0000259" key="4">
    <source>
        <dbReference type="PROSITE" id="PS50949"/>
    </source>
</evidence>
<name>A0ABY8R3B8_PARBF</name>
<dbReference type="Gene3D" id="1.20.120.530">
    <property type="entry name" value="GntR ligand-binding domain-like"/>
    <property type="match status" value="1"/>
</dbReference>
<evidence type="ECO:0000313" key="6">
    <source>
        <dbReference type="Proteomes" id="UP001239169"/>
    </source>
</evidence>
<dbReference type="EMBL" id="CP124685">
    <property type="protein sequence ID" value="WGX75347.1"/>
    <property type="molecule type" value="Genomic_DNA"/>
</dbReference>
<reference evidence="5 6" key="1">
    <citation type="submission" date="2023-04" db="EMBL/GenBank/DDBJ databases">
        <title>Bacteria Genome Submission.</title>
        <authorList>
            <person name="Isaac P."/>
        </authorList>
    </citation>
    <scope>NUCLEOTIDE SEQUENCE [LARGE SCALE GENOMIC DNA]</scope>
    <source>
        <strain evidence="5 6">SampleS7P1</strain>
    </source>
</reference>
<dbReference type="Pfam" id="PF07729">
    <property type="entry name" value="FCD"/>
    <property type="match status" value="1"/>
</dbReference>
<dbReference type="PRINTS" id="PR00035">
    <property type="entry name" value="HTHGNTR"/>
</dbReference>
<dbReference type="Gene3D" id="1.10.10.10">
    <property type="entry name" value="Winged helix-like DNA-binding domain superfamily/Winged helix DNA-binding domain"/>
    <property type="match status" value="1"/>
</dbReference>
<organism evidence="5 6">
    <name type="scientific">Paraclostridium bifermentans</name>
    <name type="common">Clostridium bifermentans</name>
    <dbReference type="NCBI Taxonomy" id="1490"/>
    <lineage>
        <taxon>Bacteria</taxon>
        <taxon>Bacillati</taxon>
        <taxon>Bacillota</taxon>
        <taxon>Clostridia</taxon>
        <taxon>Peptostreptococcales</taxon>
        <taxon>Peptostreptococcaceae</taxon>
        <taxon>Paraclostridium</taxon>
    </lineage>
</organism>
<sequence length="234" mass="27545">MFNNITNEKIYQQVINQIQNMILEGKLKNGDKLMSERELSQKMGVSRTSIREAIRVLETMGIIESRQGEGNFICNKIETSLMQPLSMMFTLNNGDYKDIIELRQMIELEAVKLAAIRGTDEELEELKKISQRLTKKDEIYNKGEIDKEIHYKITCMSKNFLIKSLYTISLNLLENFIINSRQKIVEFYHEEETLNSQHKKICDAIIDRDPESAYKYMKRHLDLIKFTMEKNIDF</sequence>
<dbReference type="SMART" id="SM00895">
    <property type="entry name" value="FCD"/>
    <property type="match status" value="1"/>
</dbReference>
<keyword evidence="3" id="KW-0804">Transcription</keyword>
<gene>
    <name evidence="5" type="ORF">QJS64_15215</name>
</gene>